<dbReference type="InParanoid" id="W3WPL1"/>
<dbReference type="Gene3D" id="3.50.50.60">
    <property type="entry name" value="FAD/NAD(P)-binding domain"/>
    <property type="match status" value="1"/>
</dbReference>
<dbReference type="KEGG" id="pfy:PFICI_12737"/>
<dbReference type="RefSeq" id="XP_007839509.1">
    <property type="nucleotide sequence ID" value="XM_007841318.1"/>
</dbReference>
<dbReference type="EMBL" id="KI912118">
    <property type="protein sequence ID" value="ETS75793.1"/>
    <property type="molecule type" value="Genomic_DNA"/>
</dbReference>
<dbReference type="HOGENOM" id="CLU_009665_6_4_1"/>
<dbReference type="PANTHER" id="PTHR13789:SF309">
    <property type="entry name" value="PUTATIVE (AFU_ORTHOLOGUE AFUA_6G14510)-RELATED"/>
    <property type="match status" value="1"/>
</dbReference>
<organism evidence="4 5">
    <name type="scientific">Pestalotiopsis fici (strain W106-1 / CGMCC3.15140)</name>
    <dbReference type="NCBI Taxonomy" id="1229662"/>
    <lineage>
        <taxon>Eukaryota</taxon>
        <taxon>Fungi</taxon>
        <taxon>Dikarya</taxon>
        <taxon>Ascomycota</taxon>
        <taxon>Pezizomycotina</taxon>
        <taxon>Sordariomycetes</taxon>
        <taxon>Xylariomycetidae</taxon>
        <taxon>Amphisphaeriales</taxon>
        <taxon>Sporocadaceae</taxon>
        <taxon>Pestalotiopsis</taxon>
    </lineage>
</organism>
<keyword evidence="2" id="KW-0560">Oxidoreductase</keyword>
<reference evidence="5" key="1">
    <citation type="journal article" date="2015" name="BMC Genomics">
        <title>Genomic and transcriptomic analysis of the endophytic fungus Pestalotiopsis fici reveals its lifestyle and high potential for synthesis of natural products.</title>
        <authorList>
            <person name="Wang X."/>
            <person name="Zhang X."/>
            <person name="Liu L."/>
            <person name="Xiang M."/>
            <person name="Wang W."/>
            <person name="Sun X."/>
            <person name="Che Y."/>
            <person name="Guo L."/>
            <person name="Liu G."/>
            <person name="Guo L."/>
            <person name="Wang C."/>
            <person name="Yin W.B."/>
            <person name="Stadler M."/>
            <person name="Zhang X."/>
            <person name="Liu X."/>
        </authorList>
    </citation>
    <scope>NUCLEOTIDE SEQUENCE [LARGE SCALE GENOMIC DNA]</scope>
    <source>
        <strain evidence="5">W106-1 / CGMCC3.15140</strain>
    </source>
</reference>
<proteinExistence type="inferred from homology"/>
<evidence type="ECO:0008006" key="6">
    <source>
        <dbReference type="Google" id="ProtNLM"/>
    </source>
</evidence>
<evidence type="ECO:0000256" key="1">
    <source>
        <dbReference type="ARBA" id="ARBA00007992"/>
    </source>
</evidence>
<dbReference type="Proteomes" id="UP000030651">
    <property type="component" value="Unassembled WGS sequence"/>
</dbReference>
<dbReference type="InterPro" id="IPR036188">
    <property type="entry name" value="FAD/NAD-bd_sf"/>
</dbReference>
<dbReference type="SUPFAM" id="SSF51905">
    <property type="entry name" value="FAD/NAD(P)-binding domain"/>
    <property type="match status" value="1"/>
</dbReference>
<evidence type="ECO:0000256" key="3">
    <source>
        <dbReference type="ARBA" id="ARBA00023033"/>
    </source>
</evidence>
<name>W3WPL1_PESFW</name>
<evidence type="ECO:0000313" key="5">
    <source>
        <dbReference type="Proteomes" id="UP000030651"/>
    </source>
</evidence>
<sequence length="424" mass="47993">MSLIQEQKKLRIAVVGVGMAGVAAGLDLRDLPNVDVQLYERSTEHRLAGAWLGVTPSALRRLVEWVDEEAVDRVMTRRYNPFTALHWSTGEVLHKPQQVDGAKLSKAERLDQMGVSNAIRSELHQLTVALLPQDMIHAGKKSLGLEQTNGAVRIKFEDGTDAVADLVIAADGINSGIRKAFDPDYTIKYLGHLVYTCFWDYEKLKQEIPDLPEDDVVMYCGNCLVFMGYVGYKQYALELIVPEEMPETQTVRWNTIADEARMNHLLEYFKDWNPIINQFLRVSMKHDIDMVILPRSRGQWSPSMIANQQIAFIGDAAHPTAGAFSSGTSFAWEDSKTLSLALGHAYQKSKQWNTETVGTALKLYDDILSTHYKKVYQQVEKFEAAWNNDLEDMALNFSAENIHWITNHDADEAFAKWVKEHSTE</sequence>
<dbReference type="InterPro" id="IPR050493">
    <property type="entry name" value="FAD-dep_Monooxygenase_BioMet"/>
</dbReference>
<evidence type="ECO:0000313" key="4">
    <source>
        <dbReference type="EMBL" id="ETS75793.1"/>
    </source>
</evidence>
<dbReference type="AlphaFoldDB" id="W3WPL1"/>
<keyword evidence="5" id="KW-1185">Reference proteome</keyword>
<evidence type="ECO:0000256" key="2">
    <source>
        <dbReference type="ARBA" id="ARBA00023002"/>
    </source>
</evidence>
<dbReference type="PRINTS" id="PR00420">
    <property type="entry name" value="RNGMNOXGNASE"/>
</dbReference>
<dbReference type="OrthoDB" id="16820at2759"/>
<dbReference type="PANTHER" id="PTHR13789">
    <property type="entry name" value="MONOOXYGENASE"/>
    <property type="match status" value="1"/>
</dbReference>
<keyword evidence="3" id="KW-0503">Monooxygenase</keyword>
<dbReference type="eggNOG" id="KOG2614">
    <property type="taxonomic scope" value="Eukaryota"/>
</dbReference>
<dbReference type="OMA" id="VWLNEHD"/>
<dbReference type="GeneID" id="19277750"/>
<gene>
    <name evidence="4" type="ORF">PFICI_12737</name>
</gene>
<comment type="similarity">
    <text evidence="1">Belongs to the paxM FAD-dependent monooxygenase family.</text>
</comment>
<dbReference type="GO" id="GO:0004497">
    <property type="term" value="F:monooxygenase activity"/>
    <property type="evidence" value="ECO:0007669"/>
    <property type="project" value="UniProtKB-KW"/>
</dbReference>
<accession>W3WPL1</accession>
<protein>
    <recommendedName>
        <fullName evidence="6">FAD-binding domain-containing protein</fullName>
    </recommendedName>
</protein>
<dbReference type="STRING" id="1229662.W3WPL1"/>